<protein>
    <submittedName>
        <fullName evidence="3">ABC transporter substrate-binding protein</fullName>
    </submittedName>
</protein>
<dbReference type="Proteomes" id="UP000093352">
    <property type="component" value="Unassembled WGS sequence"/>
</dbReference>
<gene>
    <name evidence="3" type="ORF">BBG48_006580</name>
    <name evidence="4" type="ORF">FL857_07680</name>
</gene>
<dbReference type="PANTHER" id="PTHR31528:SF3">
    <property type="entry name" value="THIAMINE BIOSYNTHESIS PROTEIN HI_0357-RELATED"/>
    <property type="match status" value="1"/>
</dbReference>
<organism evidence="3 5">
    <name type="scientific">Criibacterium bergeronii</name>
    <dbReference type="NCBI Taxonomy" id="1871336"/>
    <lineage>
        <taxon>Bacteria</taxon>
        <taxon>Bacillati</taxon>
        <taxon>Bacillota</taxon>
        <taxon>Clostridia</taxon>
        <taxon>Peptostreptococcales</taxon>
        <taxon>Filifactoraceae</taxon>
        <taxon>Criibacterium</taxon>
    </lineage>
</organism>
<reference evidence="3" key="2">
    <citation type="submission" date="2018-07" db="EMBL/GenBank/DDBJ databases">
        <authorList>
            <person name="Quirk P.G."/>
            <person name="Krulwich T.A."/>
        </authorList>
    </citation>
    <scope>NUCLEOTIDE SEQUENCE</scope>
    <source>
        <strain evidence="3">CCRI-22567</strain>
    </source>
</reference>
<evidence type="ECO:0000313" key="4">
    <source>
        <dbReference type="EMBL" id="TRW25054.1"/>
    </source>
</evidence>
<evidence type="ECO:0000313" key="3">
    <source>
        <dbReference type="EMBL" id="RDY21121.1"/>
    </source>
</evidence>
<feature type="domain" description="SsuA/THI5-like" evidence="2">
    <location>
        <begin position="34"/>
        <end position="251"/>
    </location>
</feature>
<reference evidence="4 6" key="3">
    <citation type="submission" date="2019-07" db="EMBL/GenBank/DDBJ databases">
        <title>Criibacterium bergeronii gen. nov., sp. nov. isolated from human clinical samples.</title>
        <authorList>
            <person name="Maheux A.F."/>
            <person name="Boudreau D.K."/>
            <person name="Berube E."/>
            <person name="Brodeur S."/>
            <person name="Bernard K.A."/>
            <person name="Abed J.Y."/>
            <person name="Ducrey E."/>
            <person name="Guay E.F."/>
            <person name="Raymond F."/>
            <person name="Corbeil J."/>
            <person name="Domingo M.-C."/>
            <person name="Roy P.H."/>
            <person name="Boissinot M."/>
            <person name="Tocheva E.I."/>
            <person name="Omar R.F."/>
        </authorList>
    </citation>
    <scope>NUCLEOTIDE SEQUENCE [LARGE SCALE GENOMIC DNA]</scope>
    <source>
        <strain evidence="4 6">CCRI-24246</strain>
    </source>
</reference>
<reference evidence="3 5" key="1">
    <citation type="journal article" date="2016" name="Genome Announc.">
        <title>Draft Genome Sequence of Criibacterium bergeronii gen. nov., sp. nov., Strain CCRI-22567T, Isolated from a Vaginal Sample from a Woman with Bacterial Vaginosis.</title>
        <authorList>
            <person name="Maheux A.F."/>
            <person name="Berube E."/>
            <person name="Boudreau D.K."/>
            <person name="Raymond F."/>
            <person name="Corbeil J."/>
            <person name="Roy P.H."/>
            <person name="Boissinot M."/>
            <person name="Omar R.F."/>
        </authorList>
    </citation>
    <scope>NUCLEOTIDE SEQUENCE [LARGE SCALE GENOMIC DNA]</scope>
    <source>
        <strain evidence="3 5">CCRI-22567</strain>
    </source>
</reference>
<dbReference type="SUPFAM" id="SSF53850">
    <property type="entry name" value="Periplasmic binding protein-like II"/>
    <property type="match status" value="1"/>
</dbReference>
<dbReference type="OrthoDB" id="9815602at2"/>
<evidence type="ECO:0000313" key="5">
    <source>
        <dbReference type="Proteomes" id="UP000093352"/>
    </source>
</evidence>
<feature type="region of interest" description="Disordered" evidence="1">
    <location>
        <begin position="1"/>
        <end position="22"/>
    </location>
</feature>
<evidence type="ECO:0000259" key="2">
    <source>
        <dbReference type="Pfam" id="PF09084"/>
    </source>
</evidence>
<dbReference type="EMBL" id="VJXW01000011">
    <property type="protein sequence ID" value="TRW25054.1"/>
    <property type="molecule type" value="Genomic_DNA"/>
</dbReference>
<dbReference type="EMBL" id="MBEW02000012">
    <property type="protein sequence ID" value="RDY21121.1"/>
    <property type="molecule type" value="Genomic_DNA"/>
</dbReference>
<comment type="caution">
    <text evidence="3">The sequence shown here is derived from an EMBL/GenBank/DDBJ whole genome shotgun (WGS) entry which is preliminary data.</text>
</comment>
<dbReference type="InterPro" id="IPR027939">
    <property type="entry name" value="NMT1/THI5"/>
</dbReference>
<accession>A0A371IKW9</accession>
<dbReference type="Proteomes" id="UP000319424">
    <property type="component" value="Unassembled WGS sequence"/>
</dbReference>
<proteinExistence type="predicted"/>
<dbReference type="Gene3D" id="3.40.190.10">
    <property type="entry name" value="Periplasmic binding protein-like II"/>
    <property type="match status" value="2"/>
</dbReference>
<sequence length="323" mass="36183">MLGCTSAPAKTSEQPAPKETQKEKISIVLDWTPNTNHTGLYVAKDKGYFDEAGVDVEIVPPPEGSTTQLIGSGKGQFGISFQDTLAQNFASDNPMPITSVLAILQHNTSGVVSLKEQNIATPKALTGKRYSTWDDPIELAMLKYIVNQDGGDFEKVTKVPYAENIIAQLQDKSANGSDSGWIYYAWDGIAFKVKGLETNFINFADYGKELDYYTPVLIANNDYLKDNNQQAQKVIDAIVKGYEFAAKNPDESAQILLNNAPELDKELVVESQKWISAKYIDDAEKFGVFDKDRWNNFYAWLWENKLIQKEIPKDFGFTNEYIK</sequence>
<name>A0A371IKW9_9FIRM</name>
<dbReference type="AlphaFoldDB" id="A0A371IKW9"/>
<evidence type="ECO:0000313" key="6">
    <source>
        <dbReference type="Proteomes" id="UP000319424"/>
    </source>
</evidence>
<dbReference type="STRING" id="1871336.BBG48_08820"/>
<dbReference type="Pfam" id="PF09084">
    <property type="entry name" value="NMT1"/>
    <property type="match status" value="1"/>
</dbReference>
<dbReference type="GO" id="GO:0009228">
    <property type="term" value="P:thiamine biosynthetic process"/>
    <property type="evidence" value="ECO:0007669"/>
    <property type="project" value="InterPro"/>
</dbReference>
<dbReference type="PANTHER" id="PTHR31528">
    <property type="entry name" value="4-AMINO-5-HYDROXYMETHYL-2-METHYLPYRIMIDINE PHOSPHATE SYNTHASE THI11-RELATED"/>
    <property type="match status" value="1"/>
</dbReference>
<keyword evidence="5" id="KW-1185">Reference proteome</keyword>
<evidence type="ECO:0000256" key="1">
    <source>
        <dbReference type="SAM" id="MobiDB-lite"/>
    </source>
</evidence>
<dbReference type="InterPro" id="IPR015168">
    <property type="entry name" value="SsuA/THI5"/>
</dbReference>